<protein>
    <submittedName>
        <fullName evidence="2">Uncharacterized protein</fullName>
    </submittedName>
</protein>
<organism evidence="2 3">
    <name type="scientific">Rhizophagus clarus</name>
    <dbReference type="NCBI Taxonomy" id="94130"/>
    <lineage>
        <taxon>Eukaryota</taxon>
        <taxon>Fungi</taxon>
        <taxon>Fungi incertae sedis</taxon>
        <taxon>Mucoromycota</taxon>
        <taxon>Glomeromycotina</taxon>
        <taxon>Glomeromycetes</taxon>
        <taxon>Glomerales</taxon>
        <taxon>Glomeraceae</taxon>
        <taxon>Rhizophagus</taxon>
    </lineage>
</organism>
<evidence type="ECO:0000313" key="2">
    <source>
        <dbReference type="EMBL" id="GES72782.1"/>
    </source>
</evidence>
<gene>
    <name evidence="2" type="ORF">RCL2_000033000</name>
</gene>
<dbReference type="Proteomes" id="UP000615446">
    <property type="component" value="Unassembled WGS sequence"/>
</dbReference>
<comment type="caution">
    <text evidence="2">The sequence shown here is derived from an EMBL/GenBank/DDBJ whole genome shotgun (WGS) entry which is preliminary data.</text>
</comment>
<feature type="region of interest" description="Disordered" evidence="1">
    <location>
        <begin position="63"/>
        <end position="108"/>
    </location>
</feature>
<reference evidence="2" key="1">
    <citation type="submission" date="2019-10" db="EMBL/GenBank/DDBJ databases">
        <title>Conservation and host-specific expression of non-tandemly repeated heterogenous ribosome RNA gene in arbuscular mycorrhizal fungi.</title>
        <authorList>
            <person name="Maeda T."/>
            <person name="Kobayashi Y."/>
            <person name="Nakagawa T."/>
            <person name="Ezawa T."/>
            <person name="Yamaguchi K."/>
            <person name="Bino T."/>
            <person name="Nishimoto Y."/>
            <person name="Shigenobu S."/>
            <person name="Kawaguchi M."/>
        </authorList>
    </citation>
    <scope>NUCLEOTIDE SEQUENCE</scope>
    <source>
        <strain evidence="2">HR1</strain>
    </source>
</reference>
<proteinExistence type="predicted"/>
<sequence>MEQTHKNTRKDKPSRTYLIVIFKLLISGKILWTSIRHNLPTFCIDLCEFSLRKEDDLNIQENETPYVIPKAKNKRENDNANANLEDQNRKRSKKGGNNLGDILQIARS</sequence>
<name>A0A8H3KST7_9GLOM</name>
<accession>A0A8H3KST7</accession>
<dbReference type="EMBL" id="BLAL01000004">
    <property type="protein sequence ID" value="GES72782.1"/>
    <property type="molecule type" value="Genomic_DNA"/>
</dbReference>
<evidence type="ECO:0000256" key="1">
    <source>
        <dbReference type="SAM" id="MobiDB-lite"/>
    </source>
</evidence>
<dbReference type="AlphaFoldDB" id="A0A8H3KST7"/>
<evidence type="ECO:0000313" key="3">
    <source>
        <dbReference type="Proteomes" id="UP000615446"/>
    </source>
</evidence>